<dbReference type="RefSeq" id="YP_009611720.1">
    <property type="nucleotide sequence ID" value="NC_042013.1"/>
</dbReference>
<evidence type="ECO:0000313" key="2">
    <source>
        <dbReference type="Proteomes" id="UP000223025"/>
    </source>
</evidence>
<accession>A0A2L0UZA8</accession>
<organism evidence="1 2">
    <name type="scientific">Agrobacterium phage Atu_ph07</name>
    <dbReference type="NCBI Taxonomy" id="2024264"/>
    <lineage>
        <taxon>Viruses</taxon>
        <taxon>Duplodnaviria</taxon>
        <taxon>Heunggongvirae</taxon>
        <taxon>Uroviricota</taxon>
        <taxon>Caudoviricetes</taxon>
        <taxon>Polybotosvirus</taxon>
        <taxon>Polybotosvirus Atuph07</taxon>
    </lineage>
</organism>
<protein>
    <submittedName>
        <fullName evidence="1">Uncharacterized protein</fullName>
    </submittedName>
</protein>
<dbReference type="GeneID" id="40088058"/>
<dbReference type="Proteomes" id="UP000223025">
    <property type="component" value="Segment"/>
</dbReference>
<name>A0A2L0UZA8_9CAUD</name>
<keyword evidence="2" id="KW-1185">Reference proteome</keyword>
<dbReference type="EMBL" id="MF403008">
    <property type="protein sequence ID" value="AUZ94867.1"/>
    <property type="molecule type" value="Genomic_DNA"/>
</dbReference>
<reference evidence="1 2" key="1">
    <citation type="submission" date="2017-06" db="EMBL/GenBank/DDBJ databases">
        <authorList>
            <person name="Kim H.J."/>
            <person name="Triplett B.A."/>
        </authorList>
    </citation>
    <scope>NUCLEOTIDE SEQUENCE [LARGE SCALE GENOMIC DNA]</scope>
</reference>
<proteinExistence type="predicted"/>
<sequence length="256" mass="29647">MRWEQLTEKSDWYSNFENIPTEYHDIIRSYVNKGRFVYRGMRDTGPLIVGNPKKRRESANTFSYPNTIIDQMLPSWDAYPDRLLSFICTTSVAKARKYGEIYHVIPLEGQQYGICQASDFWVSFNFTIESGGQSINSFAHMLADAYTLMKGIGDKYDSPWTLSPTALKQTFSFIDKQKKGDDTYKEYFSEEYRWLGTSMMDYPGKTFEWISKLLDPTTNNFLLNSEVPSDFNDNEVWVSGNVLFLKDTALLDIEGI</sequence>
<evidence type="ECO:0000313" key="1">
    <source>
        <dbReference type="EMBL" id="AUZ94867.1"/>
    </source>
</evidence>
<dbReference type="KEGG" id="vg:40088058"/>